<organism evidence="1">
    <name type="scientific">freshwater metagenome</name>
    <dbReference type="NCBI Taxonomy" id="449393"/>
    <lineage>
        <taxon>unclassified sequences</taxon>
        <taxon>metagenomes</taxon>
        <taxon>ecological metagenomes</taxon>
    </lineage>
</organism>
<reference evidence="1" key="1">
    <citation type="submission" date="2020-05" db="EMBL/GenBank/DDBJ databases">
        <authorList>
            <person name="Chiriac C."/>
            <person name="Salcher M."/>
            <person name="Ghai R."/>
            <person name="Kavagutti S V."/>
        </authorList>
    </citation>
    <scope>NUCLEOTIDE SEQUENCE</scope>
</reference>
<gene>
    <name evidence="1" type="ORF">UFOPK3376_01109</name>
</gene>
<dbReference type="Gene3D" id="3.30.530.20">
    <property type="match status" value="1"/>
</dbReference>
<dbReference type="AlphaFoldDB" id="A0A6J7E114"/>
<dbReference type="InterPro" id="IPR023393">
    <property type="entry name" value="START-like_dom_sf"/>
</dbReference>
<dbReference type="EMBL" id="CAFBLP010000022">
    <property type="protein sequence ID" value="CAB4875658.1"/>
    <property type="molecule type" value="Genomic_DNA"/>
</dbReference>
<name>A0A6J7E114_9ZZZZ</name>
<protein>
    <submittedName>
        <fullName evidence="1">Unannotated protein</fullName>
    </submittedName>
</protein>
<sequence length="148" mass="16194">MDISAELTAPCSTSELFGWIDDLASYAKWMGLVHRAEPIADRGGLPAWDVELRARLGPFARSKRLTMVRSICNPGSEVVFERSESDGRSHSVWRLGATVTPLDSGSHLTMRLHYGGGLWTGGLVERALADEINASRDRLLSLIAATTR</sequence>
<accession>A0A6J7E114</accession>
<dbReference type="CDD" id="cd07812">
    <property type="entry name" value="SRPBCC"/>
    <property type="match status" value="1"/>
</dbReference>
<dbReference type="SUPFAM" id="SSF55961">
    <property type="entry name" value="Bet v1-like"/>
    <property type="match status" value="1"/>
</dbReference>
<evidence type="ECO:0000313" key="1">
    <source>
        <dbReference type="EMBL" id="CAB4875658.1"/>
    </source>
</evidence>
<proteinExistence type="predicted"/>